<dbReference type="EMBL" id="JAUYVI010000001">
    <property type="protein sequence ID" value="MDQ7246748.1"/>
    <property type="molecule type" value="Genomic_DNA"/>
</dbReference>
<evidence type="ECO:0000313" key="3">
    <source>
        <dbReference type="Proteomes" id="UP001230156"/>
    </source>
</evidence>
<dbReference type="InterPro" id="IPR004843">
    <property type="entry name" value="Calcineurin-like_PHP"/>
</dbReference>
<evidence type="ECO:0000259" key="1">
    <source>
        <dbReference type="Pfam" id="PF00149"/>
    </source>
</evidence>
<name>A0ABU0YJB0_9PROT</name>
<dbReference type="InterPro" id="IPR029052">
    <property type="entry name" value="Metallo-depent_PP-like"/>
</dbReference>
<feature type="domain" description="Calcineurin-like phosphoesterase" evidence="1">
    <location>
        <begin position="5"/>
        <end position="204"/>
    </location>
</feature>
<dbReference type="RefSeq" id="WP_379954143.1">
    <property type="nucleotide sequence ID" value="NZ_JAUYVI010000001.1"/>
</dbReference>
<dbReference type="InterPro" id="IPR051918">
    <property type="entry name" value="STPP_CPPED1"/>
</dbReference>
<reference evidence="3" key="1">
    <citation type="submission" date="2023-08" db="EMBL/GenBank/DDBJ databases">
        <title>Rhodospirillaceae gen. nov., a novel taxon isolated from the Yangtze River Yuezi River estuary sludge.</title>
        <authorList>
            <person name="Ruan L."/>
        </authorList>
    </citation>
    <scope>NUCLEOTIDE SEQUENCE [LARGE SCALE GENOMIC DNA]</scope>
    <source>
        <strain evidence="3">R-7</strain>
    </source>
</reference>
<dbReference type="Pfam" id="PF00149">
    <property type="entry name" value="Metallophos"/>
    <property type="match status" value="1"/>
</dbReference>
<evidence type="ECO:0000313" key="2">
    <source>
        <dbReference type="EMBL" id="MDQ7246748.1"/>
    </source>
</evidence>
<protein>
    <submittedName>
        <fullName evidence="2">Metallophosphoesterase</fullName>
    </submittedName>
</protein>
<comment type="caution">
    <text evidence="2">The sequence shown here is derived from an EMBL/GenBank/DDBJ whole genome shotgun (WGS) entry which is preliminary data.</text>
</comment>
<dbReference type="SUPFAM" id="SSF56300">
    <property type="entry name" value="Metallo-dependent phosphatases"/>
    <property type="match status" value="1"/>
</dbReference>
<keyword evidence="3" id="KW-1185">Reference proteome</keyword>
<dbReference type="Gene3D" id="3.60.21.10">
    <property type="match status" value="1"/>
</dbReference>
<proteinExistence type="predicted"/>
<dbReference type="Proteomes" id="UP001230156">
    <property type="component" value="Unassembled WGS sequence"/>
</dbReference>
<organism evidence="2 3">
    <name type="scientific">Dongia sedimenti</name>
    <dbReference type="NCBI Taxonomy" id="3064282"/>
    <lineage>
        <taxon>Bacteria</taxon>
        <taxon>Pseudomonadati</taxon>
        <taxon>Pseudomonadota</taxon>
        <taxon>Alphaproteobacteria</taxon>
        <taxon>Rhodospirillales</taxon>
        <taxon>Dongiaceae</taxon>
        <taxon>Dongia</taxon>
    </lineage>
</organism>
<dbReference type="PANTHER" id="PTHR43143:SF1">
    <property type="entry name" value="SERINE_THREONINE-PROTEIN PHOSPHATASE CPPED1"/>
    <property type="match status" value="1"/>
</dbReference>
<sequence length="287" mass="31516">MAVAHVIQITDLHLSAERAYNYVGWQACLEHINQARPDFVAVTGDLVLCDPDHVPDHAFVRSQLERIEAPWAALPGNHDLGDSGPAPYMGQFITAARRARWLGHFGTDRWTRDLGRWSLIGINAQLLGSGLEAEDEQNTWLEGVIAGARGRPVALFLHKPLFLEHAAEADAPVFAVSGAGRAPVLDILAGADLRLVACGHNHCYRTVQHGRTAIVWGPSTGQLVAEEAPYHGIHEPGLVHYRFEDDRVEFALVKPAGMVASDNTRLVEQHRAMRFTPRFTVEQALAG</sequence>
<accession>A0ABU0YJB0</accession>
<gene>
    <name evidence="2" type="ORF">Q8A70_03685</name>
</gene>
<dbReference type="PANTHER" id="PTHR43143">
    <property type="entry name" value="METALLOPHOSPHOESTERASE, CALCINEURIN SUPERFAMILY"/>
    <property type="match status" value="1"/>
</dbReference>